<dbReference type="InterPro" id="IPR001478">
    <property type="entry name" value="PDZ"/>
</dbReference>
<dbReference type="PANTHER" id="PTHR32060">
    <property type="entry name" value="TAIL-SPECIFIC PROTEASE"/>
    <property type="match status" value="1"/>
</dbReference>
<dbReference type="NCBIfam" id="TIGR00225">
    <property type="entry name" value="prc"/>
    <property type="match status" value="1"/>
</dbReference>
<dbReference type="SUPFAM" id="SSF52096">
    <property type="entry name" value="ClpP/crotonase"/>
    <property type="match status" value="1"/>
</dbReference>
<dbReference type="SUPFAM" id="SSF47090">
    <property type="entry name" value="PGBD-like"/>
    <property type="match status" value="1"/>
</dbReference>
<dbReference type="InterPro" id="IPR004447">
    <property type="entry name" value="Peptidase_S41A"/>
</dbReference>
<dbReference type="PROSITE" id="PS50106">
    <property type="entry name" value="PDZ"/>
    <property type="match status" value="1"/>
</dbReference>
<dbReference type="Proteomes" id="UP001596989">
    <property type="component" value="Unassembled WGS sequence"/>
</dbReference>
<dbReference type="SMART" id="SM00228">
    <property type="entry name" value="PDZ"/>
    <property type="match status" value="1"/>
</dbReference>
<dbReference type="InterPro" id="IPR036366">
    <property type="entry name" value="PGBDSf"/>
</dbReference>
<dbReference type="SUPFAM" id="SSF50156">
    <property type="entry name" value="PDZ domain-like"/>
    <property type="match status" value="1"/>
</dbReference>
<keyword evidence="3 5" id="KW-0378">Hydrolase</keyword>
<accession>A0ABW3HWK2</accession>
<dbReference type="Gene3D" id="1.10.101.10">
    <property type="entry name" value="PGBD-like superfamily/PGBD"/>
    <property type="match status" value="1"/>
</dbReference>
<dbReference type="InterPro" id="IPR005151">
    <property type="entry name" value="Tail-specific_protease"/>
</dbReference>
<dbReference type="Pfam" id="PF03572">
    <property type="entry name" value="Peptidase_S41"/>
    <property type="match status" value="1"/>
</dbReference>
<dbReference type="CDD" id="cd06782">
    <property type="entry name" value="cpPDZ_CPP-like"/>
    <property type="match status" value="1"/>
</dbReference>
<organism evidence="7 8">
    <name type="scientific">Paenibacillus chungangensis</name>
    <dbReference type="NCBI Taxonomy" id="696535"/>
    <lineage>
        <taxon>Bacteria</taxon>
        <taxon>Bacillati</taxon>
        <taxon>Bacillota</taxon>
        <taxon>Bacilli</taxon>
        <taxon>Bacillales</taxon>
        <taxon>Paenibacillaceae</taxon>
        <taxon>Paenibacillus</taxon>
    </lineage>
</organism>
<dbReference type="CDD" id="cd07560">
    <property type="entry name" value="Peptidase_S41_CPP"/>
    <property type="match status" value="1"/>
</dbReference>
<proteinExistence type="inferred from homology"/>
<dbReference type="SMART" id="SM00245">
    <property type="entry name" value="TSPc"/>
    <property type="match status" value="1"/>
</dbReference>
<evidence type="ECO:0000256" key="2">
    <source>
        <dbReference type="ARBA" id="ARBA00022670"/>
    </source>
</evidence>
<reference evidence="8" key="1">
    <citation type="journal article" date="2019" name="Int. J. Syst. Evol. Microbiol.">
        <title>The Global Catalogue of Microorganisms (GCM) 10K type strain sequencing project: providing services to taxonomists for standard genome sequencing and annotation.</title>
        <authorList>
            <consortium name="The Broad Institute Genomics Platform"/>
            <consortium name="The Broad Institute Genome Sequencing Center for Infectious Disease"/>
            <person name="Wu L."/>
            <person name="Ma J."/>
        </authorList>
    </citation>
    <scope>NUCLEOTIDE SEQUENCE [LARGE SCALE GENOMIC DNA]</scope>
    <source>
        <strain evidence="8">CCUG 59129</strain>
    </source>
</reference>
<evidence type="ECO:0000256" key="1">
    <source>
        <dbReference type="ARBA" id="ARBA00009179"/>
    </source>
</evidence>
<dbReference type="InterPro" id="IPR055210">
    <property type="entry name" value="CtpA/B_N"/>
</dbReference>
<dbReference type="Gene3D" id="3.90.226.10">
    <property type="entry name" value="2-enoyl-CoA Hydratase, Chain A, domain 1"/>
    <property type="match status" value="1"/>
</dbReference>
<evidence type="ECO:0000256" key="3">
    <source>
        <dbReference type="ARBA" id="ARBA00022801"/>
    </source>
</evidence>
<evidence type="ECO:0000313" key="8">
    <source>
        <dbReference type="Proteomes" id="UP001596989"/>
    </source>
</evidence>
<dbReference type="Gene3D" id="2.30.42.10">
    <property type="match status" value="1"/>
</dbReference>
<dbReference type="Pfam" id="PF22694">
    <property type="entry name" value="CtpB_N-like"/>
    <property type="match status" value="1"/>
</dbReference>
<feature type="domain" description="PDZ" evidence="6">
    <location>
        <begin position="107"/>
        <end position="175"/>
    </location>
</feature>
<keyword evidence="4 5" id="KW-0720">Serine protease</keyword>
<dbReference type="Pfam" id="PF01471">
    <property type="entry name" value="PG_binding_1"/>
    <property type="match status" value="1"/>
</dbReference>
<keyword evidence="2 5" id="KW-0645">Protease</keyword>
<dbReference type="InterPro" id="IPR036365">
    <property type="entry name" value="PGBD-like_sf"/>
</dbReference>
<gene>
    <name evidence="7" type="ORF">ACFQ2I_21250</name>
</gene>
<dbReference type="Pfam" id="PF00595">
    <property type="entry name" value="PDZ"/>
    <property type="match status" value="1"/>
</dbReference>
<evidence type="ECO:0000256" key="5">
    <source>
        <dbReference type="RuleBase" id="RU004404"/>
    </source>
</evidence>
<dbReference type="EMBL" id="JBHTJZ010000068">
    <property type="protein sequence ID" value="MFD0961868.1"/>
    <property type="molecule type" value="Genomic_DNA"/>
</dbReference>
<evidence type="ECO:0000259" key="6">
    <source>
        <dbReference type="PROSITE" id="PS50106"/>
    </source>
</evidence>
<dbReference type="RefSeq" id="WP_377567846.1">
    <property type="nucleotide sequence ID" value="NZ_JBHTJZ010000068.1"/>
</dbReference>
<dbReference type="InterPro" id="IPR029045">
    <property type="entry name" value="ClpP/crotonase-like_dom_sf"/>
</dbReference>
<dbReference type="Gene3D" id="3.30.750.44">
    <property type="match status" value="1"/>
</dbReference>
<name>A0ABW3HWK2_9BACL</name>
<evidence type="ECO:0000313" key="7">
    <source>
        <dbReference type="EMBL" id="MFD0961868.1"/>
    </source>
</evidence>
<dbReference type="PANTHER" id="PTHR32060:SF29">
    <property type="entry name" value="CARBOXY-TERMINAL PROCESSING PROTEASE CTPB"/>
    <property type="match status" value="1"/>
</dbReference>
<dbReference type="InterPro" id="IPR036034">
    <property type="entry name" value="PDZ_sf"/>
</dbReference>
<evidence type="ECO:0000256" key="4">
    <source>
        <dbReference type="ARBA" id="ARBA00022825"/>
    </source>
</evidence>
<comment type="caution">
    <text evidence="7">The sequence shown here is derived from an EMBL/GenBank/DDBJ whole genome shotgun (WGS) entry which is preliminary data.</text>
</comment>
<dbReference type="InterPro" id="IPR002477">
    <property type="entry name" value="Peptidoglycan-bd-like"/>
</dbReference>
<sequence length="486" mass="52938">MNFKGRTVLAIVLLTMMGSVLITLSVADQWDGEMKQASSGSVVAAADNGGQYVLKKQELAKLNAVMELIETKYYEEVDREELIDGAVEGIMSALKDPYSVYMEEETATHFSESIEGSFSGIGAEVTIENGRIVIVSPIKGSPAEQAGLHAKDILMSVNGESMEGLSLQEAVMKIRGPKGTKVKLEVQRGGFSEPLQIAVIRDDIAIETVYATLKEDGVGVIEIRQFSLNTAKRFKEELKRLEREGMTGLVLDVRNNPGGVLPVVVEIAQMMMKEDATVVQVEGRDGERNGTLAKGGEKKSYPIAVLINKGSASASEILASSLQEAAGAKVVGERSFGKGTVQVSYNKALGDGSLIKMTIAKWLTPNGNWIHEKGVQPDITVAPPEIYNVARMSREAALKRDQLNESIRSAQIMLEGLGYKPNRDDGYFSSDTEEAVRKFQSERKLAVTGEIDEHTAQALEKAVVDWLRDKDNDVQLQKAIEAVSRK</sequence>
<protein>
    <submittedName>
        <fullName evidence="7">S41 family peptidase</fullName>
    </submittedName>
</protein>
<comment type="similarity">
    <text evidence="1 5">Belongs to the peptidase S41A family.</text>
</comment>
<keyword evidence="8" id="KW-1185">Reference proteome</keyword>